<feature type="binding site" evidence="5">
    <location>
        <begin position="97"/>
        <end position="99"/>
    </location>
    <ligand>
        <name>CoA</name>
        <dbReference type="ChEBI" id="CHEBI:57287"/>
    </ligand>
</feature>
<dbReference type="GO" id="GO:0006099">
    <property type="term" value="P:tricarboxylic acid cycle"/>
    <property type="evidence" value="ECO:0007669"/>
    <property type="project" value="UniProtKB-UniRule"/>
</dbReference>
<keyword evidence="1 5" id="KW-0816">Tricarboxylic acid cycle</keyword>
<proteinExistence type="inferred from homology"/>
<reference evidence="10" key="1">
    <citation type="submission" date="2016-01" db="EMBL/GenBank/DDBJ databases">
        <title>Hydrogen oxidation by a methanotroph.</title>
        <authorList>
            <person name="Stott M.B."/>
        </authorList>
    </citation>
    <scope>NUCLEOTIDE SEQUENCE</scope>
    <source>
        <strain evidence="10">RTK17.1</strain>
    </source>
</reference>
<dbReference type="InterPro" id="IPR005811">
    <property type="entry name" value="SUCC_ACL_C"/>
</dbReference>
<evidence type="ECO:0000256" key="2">
    <source>
        <dbReference type="ARBA" id="ARBA00022598"/>
    </source>
</evidence>
<dbReference type="Gene3D" id="3.40.50.720">
    <property type="entry name" value="NAD(P)-binding Rossmann-like Domain"/>
    <property type="match status" value="1"/>
</dbReference>
<protein>
    <recommendedName>
        <fullName evidence="5">Succinate--CoA ligase [ADP-forming] subunit alpha</fullName>
        <ecNumber evidence="5">6.2.1.5</ecNumber>
    </recommendedName>
    <alternativeName>
        <fullName evidence="5">Succinyl-CoA synthetase subunit alpha</fullName>
        <shortName evidence="5">SCS-alpha</shortName>
    </alternativeName>
</protein>
<feature type="binding site" evidence="5">
    <location>
        <position position="160"/>
    </location>
    <ligand>
        <name>substrate</name>
        <note>ligand shared with subunit beta</note>
    </ligand>
</feature>
<keyword evidence="3 5" id="KW-0547">Nucleotide-binding</keyword>
<dbReference type="UniPathway" id="UPA00223">
    <property type="reaction ID" value="UER00999"/>
</dbReference>
<organism evidence="10">
    <name type="scientific">Candidatus Methylacidiphilum infernorum</name>
    <dbReference type="NCBI Taxonomy" id="511746"/>
    <lineage>
        <taxon>Bacteria</taxon>
        <taxon>Pseudomonadati</taxon>
        <taxon>Verrucomicrobiota</taxon>
        <taxon>Methylacidiphilae</taxon>
        <taxon>Methylacidiphilales</taxon>
        <taxon>Methylacidiphilaceae</taxon>
        <taxon>Methylacidiphilum (ex Ratnadevi et al. 2023)</taxon>
    </lineage>
</organism>
<dbReference type="Gene3D" id="3.40.50.261">
    <property type="entry name" value="Succinyl-CoA synthetase domains"/>
    <property type="match status" value="1"/>
</dbReference>
<dbReference type="EC" id="6.2.1.5" evidence="5"/>
<dbReference type="NCBIfam" id="TIGR01019">
    <property type="entry name" value="sucCoAalpha"/>
    <property type="match status" value="1"/>
</dbReference>
<dbReference type="SUPFAM" id="SSF51735">
    <property type="entry name" value="NAD(P)-binding Rossmann-fold domains"/>
    <property type="match status" value="1"/>
</dbReference>
<dbReference type="PROSITE" id="PS00399">
    <property type="entry name" value="SUCCINYL_COA_LIG_2"/>
    <property type="match status" value="1"/>
</dbReference>
<dbReference type="Pfam" id="PF02629">
    <property type="entry name" value="CoA_binding"/>
    <property type="match status" value="1"/>
</dbReference>
<comment type="catalytic activity">
    <reaction evidence="5">
        <text>GTP + succinate + CoA = succinyl-CoA + GDP + phosphate</text>
        <dbReference type="Rhea" id="RHEA:22120"/>
        <dbReference type="ChEBI" id="CHEBI:30031"/>
        <dbReference type="ChEBI" id="CHEBI:37565"/>
        <dbReference type="ChEBI" id="CHEBI:43474"/>
        <dbReference type="ChEBI" id="CHEBI:57287"/>
        <dbReference type="ChEBI" id="CHEBI:57292"/>
        <dbReference type="ChEBI" id="CHEBI:58189"/>
    </reaction>
</comment>
<dbReference type="InterPro" id="IPR017440">
    <property type="entry name" value="Cit_synth/succinyl-CoA_lig_AS"/>
</dbReference>
<feature type="binding site" evidence="5">
    <location>
        <begin position="17"/>
        <end position="20"/>
    </location>
    <ligand>
        <name>CoA</name>
        <dbReference type="ChEBI" id="CHEBI:57287"/>
    </ligand>
</feature>
<dbReference type="InterPro" id="IPR003781">
    <property type="entry name" value="CoA-bd"/>
</dbReference>
<feature type="binding site" evidence="5">
    <location>
        <position position="43"/>
    </location>
    <ligand>
        <name>CoA</name>
        <dbReference type="ChEBI" id="CHEBI:57287"/>
    </ligand>
</feature>
<evidence type="ECO:0000256" key="1">
    <source>
        <dbReference type="ARBA" id="ARBA00022532"/>
    </source>
</evidence>
<evidence type="ECO:0000256" key="8">
    <source>
        <dbReference type="RuleBase" id="RU000699"/>
    </source>
</evidence>
<dbReference type="InterPro" id="IPR005810">
    <property type="entry name" value="CoA_lig_alpha"/>
</dbReference>
<evidence type="ECO:0000256" key="4">
    <source>
        <dbReference type="ARBA" id="ARBA00060724"/>
    </source>
</evidence>
<evidence type="ECO:0000259" key="9">
    <source>
        <dbReference type="SMART" id="SM00881"/>
    </source>
</evidence>
<dbReference type="PANTHER" id="PTHR11117:SF2">
    <property type="entry name" value="SUCCINATE--COA LIGASE [ADP_GDP-FORMING] SUBUNIT ALPHA, MITOCHONDRIAL"/>
    <property type="match status" value="1"/>
</dbReference>
<dbReference type="FunFam" id="3.40.50.261:FF:000006">
    <property type="entry name" value="Succinate--CoA ligase [ADP-forming] subunit alpha"/>
    <property type="match status" value="1"/>
</dbReference>
<dbReference type="PIRSF" id="PIRSF001553">
    <property type="entry name" value="SucCS_alpha"/>
    <property type="match status" value="1"/>
</dbReference>
<evidence type="ECO:0000256" key="6">
    <source>
        <dbReference type="PIRSR" id="PIRSR001553-1"/>
    </source>
</evidence>
<comment type="function">
    <text evidence="5 8">Succinyl-CoA synthetase functions in the citric acid cycle (TCA), coupling the hydrolysis of succinyl-CoA to the synthesis of either ATP or GTP and thus represents the only step of substrate-level phosphorylation in the TCA. The alpha subunit of the enzyme binds the substrates coenzyme A and phosphate, while succinate binding and nucleotide specificity is provided by the beta subunit.</text>
</comment>
<gene>
    <name evidence="5 10" type="primary">sucD</name>
</gene>
<feature type="active site" description="Tele-phosphohistidine intermediate" evidence="5 6">
    <location>
        <position position="248"/>
    </location>
</feature>
<comment type="catalytic activity">
    <reaction evidence="5 8">
        <text>succinate + ATP + CoA = succinyl-CoA + ADP + phosphate</text>
        <dbReference type="Rhea" id="RHEA:17661"/>
        <dbReference type="ChEBI" id="CHEBI:30031"/>
        <dbReference type="ChEBI" id="CHEBI:30616"/>
        <dbReference type="ChEBI" id="CHEBI:43474"/>
        <dbReference type="ChEBI" id="CHEBI:57287"/>
        <dbReference type="ChEBI" id="CHEBI:57292"/>
        <dbReference type="ChEBI" id="CHEBI:456216"/>
        <dbReference type="EC" id="6.2.1.5"/>
    </reaction>
</comment>
<dbReference type="EMBL" id="KU509403">
    <property type="protein sequence ID" value="ANC58202.1"/>
    <property type="molecule type" value="Genomic_DNA"/>
</dbReference>
<dbReference type="SUPFAM" id="SSF52210">
    <property type="entry name" value="Succinyl-CoA synthetase domains"/>
    <property type="match status" value="1"/>
</dbReference>
<dbReference type="NCBIfam" id="NF004230">
    <property type="entry name" value="PRK05678.1"/>
    <property type="match status" value="1"/>
</dbReference>
<dbReference type="Pfam" id="PF00549">
    <property type="entry name" value="Ligase_CoA"/>
    <property type="match status" value="1"/>
</dbReference>
<keyword evidence="2 5" id="KW-0436">Ligase</keyword>
<comment type="pathway">
    <text evidence="5 8">Carbohydrate metabolism; tricarboxylic acid cycle; succinate from succinyl-CoA (ligase route): step 1/1.</text>
</comment>
<dbReference type="HAMAP" id="MF_01988">
    <property type="entry name" value="Succ_CoA_alpha"/>
    <property type="match status" value="1"/>
</dbReference>
<dbReference type="GO" id="GO:0004776">
    <property type="term" value="F:succinate-CoA ligase (GDP-forming) activity"/>
    <property type="evidence" value="ECO:0007669"/>
    <property type="project" value="TreeGrafter"/>
</dbReference>
<comment type="similarity">
    <text evidence="4 5 7">Belongs to the succinate/malate CoA ligase alpha subunit family.</text>
</comment>
<evidence type="ECO:0000313" key="10">
    <source>
        <dbReference type="EMBL" id="ANC58202.1"/>
    </source>
</evidence>
<dbReference type="PRINTS" id="PR01798">
    <property type="entry name" value="SCOASYNTHASE"/>
</dbReference>
<dbReference type="InterPro" id="IPR016102">
    <property type="entry name" value="Succinyl-CoA_synth-like"/>
</dbReference>
<comment type="subunit">
    <text evidence="5 8">Heterotetramer of two alpha and two beta subunits.</text>
</comment>
<accession>A0A1W5LFN7</accession>
<dbReference type="SMART" id="SM00881">
    <property type="entry name" value="CoA_binding"/>
    <property type="match status" value="1"/>
</dbReference>
<dbReference type="InterPro" id="IPR036291">
    <property type="entry name" value="NAD(P)-bd_dom_sf"/>
</dbReference>
<evidence type="ECO:0000256" key="5">
    <source>
        <dbReference type="HAMAP-Rule" id="MF_01988"/>
    </source>
</evidence>
<dbReference type="GO" id="GO:0000166">
    <property type="term" value="F:nucleotide binding"/>
    <property type="evidence" value="ECO:0007669"/>
    <property type="project" value="UniProtKB-KW"/>
</dbReference>
<evidence type="ECO:0000256" key="7">
    <source>
        <dbReference type="RuleBase" id="RU000677"/>
    </source>
</evidence>
<dbReference type="AlphaFoldDB" id="A0A1W5LFN7"/>
<evidence type="ECO:0000256" key="3">
    <source>
        <dbReference type="ARBA" id="ARBA00022741"/>
    </source>
</evidence>
<dbReference type="FunFam" id="3.40.50.720:FF:000277">
    <property type="entry name" value="Succinate--CoA ligase [ADP-forming] subunit alpha"/>
    <property type="match status" value="1"/>
</dbReference>
<name>A0A1W5LFN7_9BACT</name>
<dbReference type="PANTHER" id="PTHR11117">
    <property type="entry name" value="SUCCINYL-COA LIGASE SUBUNIT ALPHA"/>
    <property type="match status" value="1"/>
</dbReference>
<feature type="domain" description="CoA-binding" evidence="9">
    <location>
        <begin position="4"/>
        <end position="101"/>
    </location>
</feature>
<dbReference type="InterPro" id="IPR033847">
    <property type="entry name" value="Citrt_syn/SCS-alpha_CS"/>
</dbReference>
<dbReference type="GO" id="GO:0004775">
    <property type="term" value="F:succinate-CoA ligase (ADP-forming) activity"/>
    <property type="evidence" value="ECO:0007669"/>
    <property type="project" value="UniProtKB-UniRule"/>
</dbReference>
<dbReference type="GO" id="GO:0009361">
    <property type="term" value="C:succinate-CoA ligase complex (ADP-forming)"/>
    <property type="evidence" value="ECO:0007669"/>
    <property type="project" value="TreeGrafter"/>
</dbReference>
<sequence>MAILLQKTDRVAVQGITGKYGSFHARLCREYGTKITAGVTPGKGGGVFDETIPLFDTLKEAKEKTGCNVSLIFVPAPFAVDAIMEAVNCQMDLVICITEGIPILDMAKIKRKIVQQRIKLVGPNCPGVITPGESKAGIMPGYIHKPGKVGIVSRSGTLTYEAVWQITRLGLGQSSCVGIGGDPIHGLSLREVIEMFWEDPQTEAVLIIGEIGGGEEQEAAQWIKENPKKPVAAFVAGLTAPSGKRMGHAGAIILGQSGTVAAKLEAFREAGIKVIHSVSEIGKGVGEAIDQWNRKKMVW</sequence>
<dbReference type="PROSITE" id="PS01216">
    <property type="entry name" value="SUCCINYL_COA_LIG_1"/>
    <property type="match status" value="1"/>
</dbReference>